<gene>
    <name evidence="2" type="ORF">M431DRAFT_225960</name>
</gene>
<evidence type="ECO:0000256" key="1">
    <source>
        <dbReference type="SAM" id="MobiDB-lite"/>
    </source>
</evidence>
<feature type="region of interest" description="Disordered" evidence="1">
    <location>
        <begin position="1"/>
        <end position="34"/>
    </location>
</feature>
<dbReference type="Proteomes" id="UP000241690">
    <property type="component" value="Unassembled WGS sequence"/>
</dbReference>
<name>A0A2T4A3U8_TRIHA</name>
<sequence length="232" mass="24551">MQRGTAWSTKGIEASDRPARQAKRAGSPRGPRGRRLGCRCGDAWSVAGCSASSGPSCQGQVLARLQALLQGTAVVLAATPALAAAQMLHPPGQGLRAVDGLKTTVVGLDCRHVTARAFYSSQGDTGAGRTGRARQWMLGCYTHLSSLYRYCTDFAGLVTSIQFSSLSRSACTGTSPACPAQTQAQAGTRPILTSVQVRVPDRVEGQIGYWLQLMHFDTTNNEPTQLRPLSGT</sequence>
<organism evidence="2 3">
    <name type="scientific">Trichoderma harzianum CBS 226.95</name>
    <dbReference type="NCBI Taxonomy" id="983964"/>
    <lineage>
        <taxon>Eukaryota</taxon>
        <taxon>Fungi</taxon>
        <taxon>Dikarya</taxon>
        <taxon>Ascomycota</taxon>
        <taxon>Pezizomycotina</taxon>
        <taxon>Sordariomycetes</taxon>
        <taxon>Hypocreomycetidae</taxon>
        <taxon>Hypocreales</taxon>
        <taxon>Hypocreaceae</taxon>
        <taxon>Trichoderma</taxon>
    </lineage>
</organism>
<accession>A0A2T4A3U8</accession>
<dbReference type="AlphaFoldDB" id="A0A2T4A3U8"/>
<evidence type="ECO:0000313" key="2">
    <source>
        <dbReference type="EMBL" id="PTB51726.1"/>
    </source>
</evidence>
<protein>
    <submittedName>
        <fullName evidence="2">Uncharacterized protein</fullName>
    </submittedName>
</protein>
<dbReference type="GeneID" id="36622167"/>
<proteinExistence type="predicted"/>
<keyword evidence="3" id="KW-1185">Reference proteome</keyword>
<dbReference type="RefSeq" id="XP_024771403.1">
    <property type="nucleotide sequence ID" value="XM_024913605.1"/>
</dbReference>
<evidence type="ECO:0000313" key="3">
    <source>
        <dbReference type="Proteomes" id="UP000241690"/>
    </source>
</evidence>
<dbReference type="EMBL" id="KZ679685">
    <property type="protein sequence ID" value="PTB51726.1"/>
    <property type="molecule type" value="Genomic_DNA"/>
</dbReference>
<reference evidence="2 3" key="1">
    <citation type="submission" date="2016-07" db="EMBL/GenBank/DDBJ databases">
        <title>Multiple horizontal gene transfer events from other fungi enriched the ability of initially mycotrophic Trichoderma (Ascomycota) to feed on dead plant biomass.</title>
        <authorList>
            <consortium name="DOE Joint Genome Institute"/>
            <person name="Aerts A."/>
            <person name="Atanasova L."/>
            <person name="Chenthamara K."/>
            <person name="Zhang J."/>
            <person name="Grujic M."/>
            <person name="Henrissat B."/>
            <person name="Kuo A."/>
            <person name="Salamov A."/>
            <person name="Lipzen A."/>
            <person name="Labutti K."/>
            <person name="Barry K."/>
            <person name="Miao Y."/>
            <person name="Rahimi M.J."/>
            <person name="Shen Q."/>
            <person name="Grigoriev I.V."/>
            <person name="Kubicek C.P."/>
            <person name="Druzhinina I.S."/>
        </authorList>
    </citation>
    <scope>NUCLEOTIDE SEQUENCE [LARGE SCALE GENOMIC DNA]</scope>
    <source>
        <strain evidence="2 3">CBS 226.95</strain>
    </source>
</reference>